<dbReference type="InterPro" id="IPR011767">
    <property type="entry name" value="GLR_AS"/>
</dbReference>
<organism evidence="9 11">
    <name type="scientific">Legionella moravica</name>
    <dbReference type="NCBI Taxonomy" id="39962"/>
    <lineage>
        <taxon>Bacteria</taxon>
        <taxon>Pseudomonadati</taxon>
        <taxon>Pseudomonadota</taxon>
        <taxon>Gammaproteobacteria</taxon>
        <taxon>Legionellales</taxon>
        <taxon>Legionellaceae</taxon>
        <taxon>Legionella</taxon>
    </lineage>
</organism>
<dbReference type="OrthoDB" id="9814618at2"/>
<evidence type="ECO:0000256" key="4">
    <source>
        <dbReference type="ARBA" id="ARBA00023157"/>
    </source>
</evidence>
<evidence type="ECO:0000256" key="2">
    <source>
        <dbReference type="ARBA" id="ARBA00022448"/>
    </source>
</evidence>
<dbReference type="PANTHER" id="PTHR45694">
    <property type="entry name" value="GLUTAREDOXIN 2"/>
    <property type="match status" value="1"/>
</dbReference>
<dbReference type="InterPro" id="IPR014025">
    <property type="entry name" value="Glutaredoxin_subgr"/>
</dbReference>
<name>A0A378K6X8_9GAMM</name>
<accession>A0A378K6X8</accession>
<reference evidence="8 10" key="1">
    <citation type="submission" date="2015-11" db="EMBL/GenBank/DDBJ databases">
        <title>Genomic analysis of 38 Legionella species identifies large and diverse effector repertoires.</title>
        <authorList>
            <person name="Burstein D."/>
            <person name="Amaro F."/>
            <person name="Zusman T."/>
            <person name="Lifshitz Z."/>
            <person name="Cohen O."/>
            <person name="Gilbert J.A."/>
            <person name="Pupko T."/>
            <person name="Shuman H.A."/>
            <person name="Segal G."/>
        </authorList>
    </citation>
    <scope>NUCLEOTIDE SEQUENCE [LARGE SCALE GENOMIC DNA]</scope>
    <source>
        <strain evidence="8 10">ATCC 43877</strain>
    </source>
</reference>
<dbReference type="Pfam" id="PF00462">
    <property type="entry name" value="Glutaredoxin"/>
    <property type="match status" value="1"/>
</dbReference>
<dbReference type="NCBIfam" id="TIGR02181">
    <property type="entry name" value="GRX_bact"/>
    <property type="match status" value="1"/>
</dbReference>
<dbReference type="PRINTS" id="PR00160">
    <property type="entry name" value="GLUTAREDOXIN"/>
</dbReference>
<dbReference type="RefSeq" id="WP_028384828.1">
    <property type="nucleotide sequence ID" value="NZ_CAAAJG010000017.1"/>
</dbReference>
<dbReference type="PROSITE" id="PS00195">
    <property type="entry name" value="GLUTAREDOXIN_1"/>
    <property type="match status" value="1"/>
</dbReference>
<dbReference type="EMBL" id="LNYN01000042">
    <property type="protein sequence ID" value="KTD31004.1"/>
    <property type="molecule type" value="Genomic_DNA"/>
</dbReference>
<reference evidence="9 11" key="2">
    <citation type="submission" date="2018-06" db="EMBL/GenBank/DDBJ databases">
        <authorList>
            <consortium name="Pathogen Informatics"/>
            <person name="Doyle S."/>
        </authorList>
    </citation>
    <scope>NUCLEOTIDE SEQUENCE [LARGE SCALE GENOMIC DNA]</scope>
    <source>
        <strain evidence="9 11">NCTC12239</strain>
    </source>
</reference>
<dbReference type="GO" id="GO:0015038">
    <property type="term" value="F:glutathione disulfide oxidoreductase activity"/>
    <property type="evidence" value="ECO:0007669"/>
    <property type="project" value="UniProtKB-UniRule"/>
</dbReference>
<comment type="function">
    <text evidence="6">Has a glutathione-disulfide oxidoreductase activity in the presence of NADPH and glutathione reductase. Reduces low molecular weight disulfides and proteins.</text>
</comment>
<dbReference type="GO" id="GO:0005737">
    <property type="term" value="C:cytoplasm"/>
    <property type="evidence" value="ECO:0007669"/>
    <property type="project" value="TreeGrafter"/>
</dbReference>
<comment type="similarity">
    <text evidence="1 6">Belongs to the glutaredoxin family.</text>
</comment>
<dbReference type="Proteomes" id="UP000254040">
    <property type="component" value="Unassembled WGS sequence"/>
</dbReference>
<dbReference type="FunFam" id="3.40.30.10:FF:000018">
    <property type="entry name" value="Glutaredoxin"/>
    <property type="match status" value="1"/>
</dbReference>
<evidence type="ECO:0000313" key="10">
    <source>
        <dbReference type="Proteomes" id="UP000054985"/>
    </source>
</evidence>
<evidence type="ECO:0000256" key="5">
    <source>
        <dbReference type="ARBA" id="ARBA00023284"/>
    </source>
</evidence>
<dbReference type="AlphaFoldDB" id="A0A378K6X8"/>
<dbReference type="GO" id="GO:0034599">
    <property type="term" value="P:cellular response to oxidative stress"/>
    <property type="evidence" value="ECO:0007669"/>
    <property type="project" value="TreeGrafter"/>
</dbReference>
<dbReference type="SUPFAM" id="SSF52833">
    <property type="entry name" value="Thioredoxin-like"/>
    <property type="match status" value="1"/>
</dbReference>
<dbReference type="InterPro" id="IPR036249">
    <property type="entry name" value="Thioredoxin-like_sf"/>
</dbReference>
<keyword evidence="6" id="KW-0963">Cytoplasm</keyword>
<dbReference type="Gene3D" id="3.40.30.10">
    <property type="entry name" value="Glutaredoxin"/>
    <property type="match status" value="1"/>
</dbReference>
<keyword evidence="2 6" id="KW-0813">Transport</keyword>
<dbReference type="Proteomes" id="UP000054985">
    <property type="component" value="Unassembled WGS sequence"/>
</dbReference>
<keyword evidence="5 6" id="KW-0676">Redox-active center</keyword>
<dbReference type="GO" id="GO:0045454">
    <property type="term" value="P:cell redox homeostasis"/>
    <property type="evidence" value="ECO:0007669"/>
    <property type="project" value="InterPro"/>
</dbReference>
<dbReference type="CDD" id="cd03418">
    <property type="entry name" value="GRX_GRXb_1_3_like"/>
    <property type="match status" value="1"/>
</dbReference>
<evidence type="ECO:0000259" key="7">
    <source>
        <dbReference type="Pfam" id="PF00462"/>
    </source>
</evidence>
<evidence type="ECO:0000313" key="11">
    <source>
        <dbReference type="Proteomes" id="UP000254040"/>
    </source>
</evidence>
<dbReference type="PANTHER" id="PTHR45694:SF18">
    <property type="entry name" value="GLUTAREDOXIN-1-RELATED"/>
    <property type="match status" value="1"/>
</dbReference>
<gene>
    <name evidence="9" type="primary">grxC</name>
    <name evidence="8" type="ORF">Lmor_3111</name>
    <name evidence="9" type="ORF">NCTC12239_02529</name>
</gene>
<evidence type="ECO:0000256" key="3">
    <source>
        <dbReference type="ARBA" id="ARBA00022982"/>
    </source>
</evidence>
<dbReference type="PROSITE" id="PS51354">
    <property type="entry name" value="GLUTAREDOXIN_2"/>
    <property type="match status" value="1"/>
</dbReference>
<dbReference type="InterPro" id="IPR011900">
    <property type="entry name" value="GRX_bact"/>
</dbReference>
<dbReference type="STRING" id="39962.Lmor_3111"/>
<dbReference type="InterPro" id="IPR002109">
    <property type="entry name" value="Glutaredoxin"/>
</dbReference>
<evidence type="ECO:0000256" key="1">
    <source>
        <dbReference type="ARBA" id="ARBA00007787"/>
    </source>
</evidence>
<proteinExistence type="inferred from homology"/>
<feature type="domain" description="Glutaredoxin" evidence="7">
    <location>
        <begin position="4"/>
        <end position="63"/>
    </location>
</feature>
<evidence type="ECO:0000256" key="6">
    <source>
        <dbReference type="RuleBase" id="RU364065"/>
    </source>
</evidence>
<protein>
    <recommendedName>
        <fullName evidence="6">Glutaredoxin</fullName>
    </recommendedName>
</protein>
<dbReference type="EMBL" id="UGOG01000001">
    <property type="protein sequence ID" value="STX63581.1"/>
    <property type="molecule type" value="Genomic_DNA"/>
</dbReference>
<keyword evidence="4" id="KW-1015">Disulfide bond</keyword>
<evidence type="ECO:0000313" key="9">
    <source>
        <dbReference type="EMBL" id="STX63581.1"/>
    </source>
</evidence>
<keyword evidence="3 6" id="KW-0249">Electron transport</keyword>
<evidence type="ECO:0000313" key="8">
    <source>
        <dbReference type="EMBL" id="KTD31004.1"/>
    </source>
</evidence>
<keyword evidence="10" id="KW-1185">Reference proteome</keyword>
<sequence length="84" mass="9467">MSEVIMYSTAYCPYCIKAKELLNQKNISFTEIRVDTHPELREEMIIKSGRRTVPQIFINGQAVGGCDDLYALEAQGTLNQLLKG</sequence>